<gene>
    <name evidence="9" type="primary">rnj</name>
    <name evidence="14" type="ORF">AVDCRST_MAG73-1585</name>
</gene>
<feature type="binding site" evidence="11">
    <location>
        <begin position="219"/>
        <end position="221"/>
    </location>
    <ligand>
        <name>substrate</name>
    </ligand>
</feature>
<feature type="domain" description="Metallo-beta-lactamase" evidence="13">
    <location>
        <begin position="5"/>
        <end position="202"/>
    </location>
</feature>
<evidence type="ECO:0000256" key="9">
    <source>
        <dbReference type="HAMAP-Rule" id="MF_01491"/>
    </source>
</evidence>
<feature type="binding site" evidence="12">
    <location>
        <position position="35"/>
    </location>
    <ligand>
        <name>Ca(2+)</name>
        <dbReference type="ChEBI" id="CHEBI:29108"/>
    </ligand>
</feature>
<dbReference type="Gene3D" id="3.40.50.10710">
    <property type="entry name" value="Metallo-hydrolase/oxidoreductase"/>
    <property type="match status" value="1"/>
</dbReference>
<evidence type="ECO:0000256" key="8">
    <source>
        <dbReference type="ARBA" id="ARBA00022884"/>
    </source>
</evidence>
<evidence type="ECO:0000256" key="4">
    <source>
        <dbReference type="ARBA" id="ARBA00022759"/>
    </source>
</evidence>
<dbReference type="InterPro" id="IPR011108">
    <property type="entry name" value="RMMBL"/>
</dbReference>
<dbReference type="Pfam" id="PF17770">
    <property type="entry name" value="RNase_J_C"/>
    <property type="match status" value="1"/>
</dbReference>
<dbReference type="InterPro" id="IPR042173">
    <property type="entry name" value="RNase_J_2"/>
</dbReference>
<keyword evidence="5 9" id="KW-0378">Hydrolase</keyword>
<feature type="binding site" evidence="12">
    <location>
        <position position="128"/>
    </location>
    <ligand>
        <name>Zn(2+)</name>
        <dbReference type="ChEBI" id="CHEBI:29105"/>
        <label>1</label>
        <note>catalytic</note>
    </ligand>
</feature>
<dbReference type="Pfam" id="PF22505">
    <property type="entry name" value="RNase_J_b_CASP"/>
    <property type="match status" value="1"/>
</dbReference>
<comment type="subcellular location">
    <subcellularLocation>
        <location evidence="9">Cytoplasm</location>
    </subcellularLocation>
</comment>
<dbReference type="GO" id="GO:0004534">
    <property type="term" value="F:5'-3' RNA exonuclease activity"/>
    <property type="evidence" value="ECO:0007669"/>
    <property type="project" value="UniProtKB-UniRule"/>
</dbReference>
<sequence length="552" mass="59634">MAEVGRNMLLLEAGEDIVVVDCGVGFPHEEQLGIDLVLPDIAYLRGRADRVRAIFVTHGHEDHIGALPFLLPEIPATVYGTPLTIGLIAEKLDERGLLHRADLQPFDPDAGVILEAGVFYVEPFRVCHSIPDAVGFGITTPAGLIVHTGDFKFDPTPVDGKLTDEAKLAEFRERGVRLLVSDCVHVETAAATPSERVVGEAFGRVFAAAPGRIFVATFASHIHRVQQVLDAAGENGRSVAALGRSLERNLRVARELGYVKDPTGTLVDHRVAAGLPDERVVYLVTGSQGEDKAVLGRLARDQHRSIAIGPGDTVVVSASPIPGNEVAVFGTIDRLFAAGANVVYPARDRVHVSGHAGREEIGRMLDLLQPRHALPFHGEPRHMALYADLAVERGMATEEITFAAVGSVIEVTPERVVVTGQVEAGIVYVDDDRVAPLHEVVIRDRRILAREGVLIVALTVAPRTGAIVAGPEIETRGFVYVRDSAALLAAAADHLRRVLVPDPETDWATGWQGLSRQIRDATAAFLFRETRRRPMILPVVSEYGSGERVLDP</sequence>
<keyword evidence="9" id="KW-0698">rRNA processing</keyword>
<dbReference type="GO" id="GO:0003723">
    <property type="term" value="F:RNA binding"/>
    <property type="evidence" value="ECO:0007669"/>
    <property type="project" value="UniProtKB-UniRule"/>
</dbReference>
<comment type="cofactor">
    <cofactor evidence="12">
        <name>Ca(2+)</name>
        <dbReference type="ChEBI" id="CHEBI:29108"/>
    </cofactor>
    <text evidence="12">Binds 1 Ca(2+) cation per subunit. Seen in 1 crystal structure, it is not clear if it is physiologically important.</text>
</comment>
<keyword evidence="4 9" id="KW-0255">Endonuclease</keyword>
<keyword evidence="1 9" id="KW-0963">Cytoplasm</keyword>
<dbReference type="InterPro" id="IPR055132">
    <property type="entry name" value="RNase_J_b_CASP"/>
</dbReference>
<dbReference type="Gene3D" id="3.10.20.580">
    <property type="match status" value="1"/>
</dbReference>
<dbReference type="InterPro" id="IPR004613">
    <property type="entry name" value="RNase_J"/>
</dbReference>
<feature type="binding site" evidence="12">
    <location>
        <position position="62"/>
    </location>
    <ligand>
        <name>Zn(2+)</name>
        <dbReference type="ChEBI" id="CHEBI:29105"/>
        <label>1</label>
        <note>catalytic</note>
    </ligand>
</feature>
<feature type="binding site" evidence="12">
    <location>
        <position position="150"/>
    </location>
    <ligand>
        <name>Zn(2+)</name>
        <dbReference type="ChEBI" id="CHEBI:29105"/>
        <label>1</label>
        <note>catalytic</note>
    </ligand>
</feature>
<name>A0A6J4U1D0_9BACT</name>
<reference evidence="14" key="1">
    <citation type="submission" date="2020-02" db="EMBL/GenBank/DDBJ databases">
        <authorList>
            <person name="Meier V. D."/>
        </authorList>
    </citation>
    <scope>NUCLEOTIDE SEQUENCE</scope>
    <source>
        <strain evidence="14">AVDCRST_MAG73</strain>
    </source>
</reference>
<dbReference type="InterPro" id="IPR001279">
    <property type="entry name" value="Metallo-B-lactamas"/>
</dbReference>
<dbReference type="GO" id="GO:0008270">
    <property type="term" value="F:zinc ion binding"/>
    <property type="evidence" value="ECO:0007669"/>
    <property type="project" value="InterPro"/>
</dbReference>
<feature type="binding site" evidence="12">
    <location>
        <position position="58"/>
    </location>
    <ligand>
        <name>Zn(2+)</name>
        <dbReference type="ChEBI" id="CHEBI:29105"/>
        <label>1</label>
        <note>catalytic</note>
    </ligand>
</feature>
<dbReference type="PROSITE" id="PS01292">
    <property type="entry name" value="UPF0036"/>
    <property type="match status" value="1"/>
</dbReference>
<keyword evidence="3 12" id="KW-0479">Metal-binding</keyword>
<feature type="binding site" evidence="12">
    <location>
        <position position="430"/>
    </location>
    <ligand>
        <name>Ca(2+)</name>
        <dbReference type="ChEBI" id="CHEBI:29108"/>
    </ligand>
</feature>
<organism evidence="14">
    <name type="scientific">uncultured Thermomicrobiales bacterium</name>
    <dbReference type="NCBI Taxonomy" id="1645740"/>
    <lineage>
        <taxon>Bacteria</taxon>
        <taxon>Pseudomonadati</taxon>
        <taxon>Thermomicrobiota</taxon>
        <taxon>Thermomicrobia</taxon>
        <taxon>Thermomicrobiales</taxon>
        <taxon>environmental samples</taxon>
    </lineage>
</organism>
<dbReference type="Pfam" id="PF07521">
    <property type="entry name" value="RMMBL"/>
    <property type="match status" value="1"/>
</dbReference>
<dbReference type="NCBIfam" id="TIGR00649">
    <property type="entry name" value="MG423"/>
    <property type="match status" value="1"/>
</dbReference>
<dbReference type="SMART" id="SM00849">
    <property type="entry name" value="Lactamase_B"/>
    <property type="match status" value="1"/>
</dbReference>
<keyword evidence="6 12" id="KW-0862">Zinc</keyword>
<comment type="cofactor">
    <cofactor evidence="12">
        <name>Zn(2+)</name>
        <dbReference type="ChEBI" id="CHEBI:29105"/>
    </cofactor>
    <text evidence="12">Binds 2 Zn(2+) ions per subunit. It is not clear if Zn(2+) or Mg(2+) is physiologically important.</text>
</comment>
<dbReference type="EMBL" id="CADCWE010000097">
    <property type="protein sequence ID" value="CAA9537768.1"/>
    <property type="molecule type" value="Genomic_DNA"/>
</dbReference>
<feature type="binding site" evidence="12">
    <location>
        <position position="33"/>
    </location>
    <ligand>
        <name>Ca(2+)</name>
        <dbReference type="ChEBI" id="CHEBI:29108"/>
    </ligand>
</feature>
<dbReference type="PIRSF" id="PIRSF004803">
    <property type="entry name" value="RnjA"/>
    <property type="match status" value="1"/>
</dbReference>
<evidence type="ECO:0000259" key="13">
    <source>
        <dbReference type="SMART" id="SM00849"/>
    </source>
</evidence>
<keyword evidence="8 9" id="KW-0694">RNA-binding</keyword>
<dbReference type="InterPro" id="IPR041636">
    <property type="entry name" value="RNase_J_C"/>
</dbReference>
<evidence type="ECO:0000256" key="10">
    <source>
        <dbReference type="PIRSR" id="PIRSR004803-1"/>
    </source>
</evidence>
<feature type="binding site" evidence="12">
    <location>
        <position position="60"/>
    </location>
    <ligand>
        <name>Zn(2+)</name>
        <dbReference type="ChEBI" id="CHEBI:29105"/>
        <label>1</label>
        <note>catalytic</note>
    </ligand>
</feature>
<evidence type="ECO:0000256" key="6">
    <source>
        <dbReference type="ARBA" id="ARBA00022833"/>
    </source>
</evidence>
<dbReference type="SUPFAM" id="SSF56281">
    <property type="entry name" value="Metallo-hydrolase/oxidoreductase"/>
    <property type="match status" value="1"/>
</dbReference>
<accession>A0A6J4U1D0</accession>
<evidence type="ECO:0000256" key="2">
    <source>
        <dbReference type="ARBA" id="ARBA00022722"/>
    </source>
</evidence>
<dbReference type="CDD" id="cd07714">
    <property type="entry name" value="RNaseJ_MBL-fold"/>
    <property type="match status" value="1"/>
</dbReference>
<dbReference type="GO" id="GO:0004521">
    <property type="term" value="F:RNA endonuclease activity"/>
    <property type="evidence" value="ECO:0007669"/>
    <property type="project" value="UniProtKB-UniRule"/>
</dbReference>
<dbReference type="PANTHER" id="PTHR43694:SF1">
    <property type="entry name" value="RIBONUCLEASE J"/>
    <property type="match status" value="1"/>
</dbReference>
<evidence type="ECO:0000256" key="7">
    <source>
        <dbReference type="ARBA" id="ARBA00022839"/>
    </source>
</evidence>
<dbReference type="GO" id="GO:0005737">
    <property type="term" value="C:cytoplasm"/>
    <property type="evidence" value="ECO:0007669"/>
    <property type="project" value="UniProtKB-SubCell"/>
</dbReference>
<feature type="active site" description="Proton donor" evidence="10">
    <location>
        <position position="182"/>
    </location>
</feature>
<comment type="similarity">
    <text evidence="9">Belongs to the metallo-beta-lactamase superfamily. RNA-metabolizing metallo-beta-lactamase-like family. Bacterial RNase J subfamily.</text>
</comment>
<dbReference type="Pfam" id="PF00753">
    <property type="entry name" value="Lactamase_B"/>
    <property type="match status" value="1"/>
</dbReference>
<feature type="binding site" evidence="9 11">
    <location>
        <begin position="351"/>
        <end position="355"/>
    </location>
    <ligand>
        <name>substrate</name>
    </ligand>
</feature>
<evidence type="ECO:0000313" key="14">
    <source>
        <dbReference type="EMBL" id="CAA9537768.1"/>
    </source>
</evidence>
<evidence type="ECO:0000256" key="1">
    <source>
        <dbReference type="ARBA" id="ARBA00022490"/>
    </source>
</evidence>
<dbReference type="InterPro" id="IPR036866">
    <property type="entry name" value="RibonucZ/Hydroxyglut_hydro"/>
</dbReference>
<keyword evidence="12" id="KW-0106">Calcium</keyword>
<dbReference type="HAMAP" id="MF_01491">
    <property type="entry name" value="RNase_J_bact"/>
    <property type="match status" value="1"/>
</dbReference>
<dbReference type="PANTHER" id="PTHR43694">
    <property type="entry name" value="RIBONUCLEASE J"/>
    <property type="match status" value="1"/>
</dbReference>
<keyword evidence="2 9" id="KW-0540">Nuclease</keyword>
<dbReference type="InterPro" id="IPR030854">
    <property type="entry name" value="RNase_J_bac"/>
</dbReference>
<evidence type="ECO:0000256" key="3">
    <source>
        <dbReference type="ARBA" id="ARBA00022723"/>
    </source>
</evidence>
<dbReference type="GO" id="GO:0006364">
    <property type="term" value="P:rRNA processing"/>
    <property type="evidence" value="ECO:0007669"/>
    <property type="project" value="UniProtKB-UniRule"/>
</dbReference>
<evidence type="ECO:0000256" key="11">
    <source>
        <dbReference type="PIRSR" id="PIRSR004803-2"/>
    </source>
</evidence>
<dbReference type="AlphaFoldDB" id="A0A6J4U1D0"/>
<comment type="function">
    <text evidence="9">An RNase that has 5'-3' exonuclease and possibly endonuclease activity. Involved in maturation of rRNA and in some organisms also mRNA maturation and/or decay.</text>
</comment>
<proteinExistence type="inferred from homology"/>
<comment type="subunit">
    <text evidence="9">Homodimer, may be a subunit of the RNA degradosome.</text>
</comment>
<protein>
    <recommendedName>
        <fullName evidence="9">Ribonuclease J</fullName>
        <shortName evidence="9">RNase J</shortName>
        <ecNumber evidence="9">3.1.-.-</ecNumber>
    </recommendedName>
</protein>
<feature type="binding site" evidence="12">
    <location>
        <position position="63"/>
    </location>
    <ligand>
        <name>Zn(2+)</name>
        <dbReference type="ChEBI" id="CHEBI:29105"/>
        <label>1</label>
        <note>catalytic</note>
    </ligand>
</feature>
<evidence type="ECO:0000256" key="5">
    <source>
        <dbReference type="ARBA" id="ARBA00022801"/>
    </source>
</evidence>
<dbReference type="Gene3D" id="3.60.15.10">
    <property type="entry name" value="Ribonuclease Z/Hydroxyacylglutathione hydrolase-like"/>
    <property type="match status" value="1"/>
</dbReference>
<feature type="active site" description="Proton acceptor" evidence="10">
    <location>
        <position position="355"/>
    </location>
</feature>
<evidence type="ECO:0000256" key="12">
    <source>
        <dbReference type="PIRSR" id="PIRSR004803-3"/>
    </source>
</evidence>
<dbReference type="EC" id="3.1.-.-" evidence="9"/>
<keyword evidence="7 9" id="KW-0269">Exonuclease</keyword>
<dbReference type="InterPro" id="IPR001587">
    <property type="entry name" value="RNase_J_CS"/>
</dbReference>
<feature type="binding site" evidence="12">
    <location>
        <position position="377"/>
    </location>
    <ligand>
        <name>Zn(2+)</name>
        <dbReference type="ChEBI" id="CHEBI:29105"/>
        <label>1</label>
        <note>catalytic</note>
    </ligand>
</feature>